<feature type="domain" description="RNA polymerase sigma-70 region 2" evidence="5">
    <location>
        <begin position="11"/>
        <end position="76"/>
    </location>
</feature>
<name>A0A919MZU6_9ACTN</name>
<dbReference type="InterPro" id="IPR039425">
    <property type="entry name" value="RNA_pol_sigma-70-like"/>
</dbReference>
<keyword evidence="8" id="KW-1185">Reference proteome</keyword>
<comment type="similarity">
    <text evidence="1">Belongs to the sigma-70 factor family. ECF subfamily.</text>
</comment>
<evidence type="ECO:0000256" key="1">
    <source>
        <dbReference type="ARBA" id="ARBA00010641"/>
    </source>
</evidence>
<keyword evidence="2" id="KW-0805">Transcription regulation</keyword>
<dbReference type="Gene3D" id="1.10.10.10">
    <property type="entry name" value="Winged helix-like DNA-binding domain superfamily/Winged helix DNA-binding domain"/>
    <property type="match status" value="1"/>
</dbReference>
<dbReference type="Pfam" id="PF04542">
    <property type="entry name" value="Sigma70_r2"/>
    <property type="match status" value="1"/>
</dbReference>
<dbReference type="InterPro" id="IPR013249">
    <property type="entry name" value="RNA_pol_sigma70_r4_t2"/>
</dbReference>
<sequence length="174" mass="19834">MATAQDRFTRIYEEHYDAVERYVRRRADDAVVRDVVAEVFLVVWRRFDEVPAEPLPWLYATAQRTLANEVRGSRRRTQLVARVAEHAATAIDDHAEDVVGMVSVAAAMDRLSEPDQEALRLVAWEGLNLREAARAAGCSITAFAMRLHRARHRLRQEMTWTTPNPLVALRGEPT</sequence>
<dbReference type="SUPFAM" id="SSF88659">
    <property type="entry name" value="Sigma3 and sigma4 domains of RNA polymerase sigma factors"/>
    <property type="match status" value="1"/>
</dbReference>
<dbReference type="InterPro" id="IPR007627">
    <property type="entry name" value="RNA_pol_sigma70_r2"/>
</dbReference>
<organism evidence="7 8">
    <name type="scientific">Paractinoplanes rishiriensis</name>
    <dbReference type="NCBI Taxonomy" id="1050105"/>
    <lineage>
        <taxon>Bacteria</taxon>
        <taxon>Bacillati</taxon>
        <taxon>Actinomycetota</taxon>
        <taxon>Actinomycetes</taxon>
        <taxon>Micromonosporales</taxon>
        <taxon>Micromonosporaceae</taxon>
        <taxon>Paractinoplanes</taxon>
    </lineage>
</organism>
<accession>A0A919MZU6</accession>
<dbReference type="InterPro" id="IPR014284">
    <property type="entry name" value="RNA_pol_sigma-70_dom"/>
</dbReference>
<evidence type="ECO:0000259" key="6">
    <source>
        <dbReference type="Pfam" id="PF08281"/>
    </source>
</evidence>
<evidence type="ECO:0000313" key="7">
    <source>
        <dbReference type="EMBL" id="GIF01710.1"/>
    </source>
</evidence>
<dbReference type="GO" id="GO:0016987">
    <property type="term" value="F:sigma factor activity"/>
    <property type="evidence" value="ECO:0007669"/>
    <property type="project" value="UniProtKB-KW"/>
</dbReference>
<dbReference type="InterPro" id="IPR013325">
    <property type="entry name" value="RNA_pol_sigma_r2"/>
</dbReference>
<comment type="caution">
    <text evidence="7">The sequence shown here is derived from an EMBL/GenBank/DDBJ whole genome shotgun (WGS) entry which is preliminary data.</text>
</comment>
<evidence type="ECO:0000256" key="4">
    <source>
        <dbReference type="ARBA" id="ARBA00023163"/>
    </source>
</evidence>
<dbReference type="Pfam" id="PF08281">
    <property type="entry name" value="Sigma70_r4_2"/>
    <property type="match status" value="1"/>
</dbReference>
<dbReference type="PANTHER" id="PTHR43133:SF25">
    <property type="entry name" value="RNA POLYMERASE SIGMA FACTOR RFAY-RELATED"/>
    <property type="match status" value="1"/>
</dbReference>
<gene>
    <name evidence="7" type="ORF">Ari01nite_91740</name>
</gene>
<proteinExistence type="inferred from homology"/>
<dbReference type="AlphaFoldDB" id="A0A919MZU6"/>
<dbReference type="Proteomes" id="UP000636960">
    <property type="component" value="Unassembled WGS sequence"/>
</dbReference>
<evidence type="ECO:0000256" key="2">
    <source>
        <dbReference type="ARBA" id="ARBA00023015"/>
    </source>
</evidence>
<dbReference type="RefSeq" id="WP_203790577.1">
    <property type="nucleotide sequence ID" value="NZ_BOMV01000110.1"/>
</dbReference>
<dbReference type="EMBL" id="BOMV01000110">
    <property type="protein sequence ID" value="GIF01710.1"/>
    <property type="molecule type" value="Genomic_DNA"/>
</dbReference>
<dbReference type="Gene3D" id="1.10.1740.10">
    <property type="match status" value="1"/>
</dbReference>
<dbReference type="NCBIfam" id="TIGR02937">
    <property type="entry name" value="sigma70-ECF"/>
    <property type="match status" value="1"/>
</dbReference>
<dbReference type="PANTHER" id="PTHR43133">
    <property type="entry name" value="RNA POLYMERASE ECF-TYPE SIGMA FACTO"/>
    <property type="match status" value="1"/>
</dbReference>
<dbReference type="SUPFAM" id="SSF88946">
    <property type="entry name" value="Sigma2 domain of RNA polymerase sigma factors"/>
    <property type="match status" value="1"/>
</dbReference>
<protein>
    <submittedName>
        <fullName evidence="7">Siderophore-interacting protein</fullName>
    </submittedName>
</protein>
<evidence type="ECO:0000259" key="5">
    <source>
        <dbReference type="Pfam" id="PF04542"/>
    </source>
</evidence>
<reference evidence="7" key="1">
    <citation type="submission" date="2021-01" db="EMBL/GenBank/DDBJ databases">
        <title>Whole genome shotgun sequence of Actinoplanes rishiriensis NBRC 108556.</title>
        <authorList>
            <person name="Komaki H."/>
            <person name="Tamura T."/>
        </authorList>
    </citation>
    <scope>NUCLEOTIDE SEQUENCE</scope>
    <source>
        <strain evidence="7">NBRC 108556</strain>
    </source>
</reference>
<evidence type="ECO:0000256" key="3">
    <source>
        <dbReference type="ARBA" id="ARBA00023082"/>
    </source>
</evidence>
<feature type="domain" description="RNA polymerase sigma factor 70 region 4 type 2" evidence="6">
    <location>
        <begin position="104"/>
        <end position="154"/>
    </location>
</feature>
<dbReference type="InterPro" id="IPR036388">
    <property type="entry name" value="WH-like_DNA-bd_sf"/>
</dbReference>
<dbReference type="GO" id="GO:0006352">
    <property type="term" value="P:DNA-templated transcription initiation"/>
    <property type="evidence" value="ECO:0007669"/>
    <property type="project" value="InterPro"/>
</dbReference>
<dbReference type="GO" id="GO:0003677">
    <property type="term" value="F:DNA binding"/>
    <property type="evidence" value="ECO:0007669"/>
    <property type="project" value="InterPro"/>
</dbReference>
<keyword evidence="4" id="KW-0804">Transcription</keyword>
<keyword evidence="3" id="KW-0731">Sigma factor</keyword>
<dbReference type="InterPro" id="IPR013324">
    <property type="entry name" value="RNA_pol_sigma_r3/r4-like"/>
</dbReference>
<evidence type="ECO:0000313" key="8">
    <source>
        <dbReference type="Proteomes" id="UP000636960"/>
    </source>
</evidence>